<dbReference type="Gene3D" id="2.170.130.10">
    <property type="entry name" value="TonB-dependent receptor, plug domain"/>
    <property type="match status" value="1"/>
</dbReference>
<keyword evidence="8" id="KW-0406">Ion transport</keyword>
<dbReference type="RefSeq" id="WP_132109258.1">
    <property type="nucleotide sequence ID" value="NZ_SMFO01000001.1"/>
</dbReference>
<keyword evidence="3 12" id="KW-1134">Transmembrane beta strand</keyword>
<evidence type="ECO:0000256" key="5">
    <source>
        <dbReference type="ARBA" id="ARBA00022692"/>
    </source>
</evidence>
<dbReference type="CDD" id="cd01347">
    <property type="entry name" value="ligand_gated_channel"/>
    <property type="match status" value="1"/>
</dbReference>
<reference evidence="16 17" key="1">
    <citation type="submission" date="2019-03" db="EMBL/GenBank/DDBJ databases">
        <title>Flavobacterium TSA-D2 sp. nov., isolated from arctic soil.</title>
        <authorList>
            <person name="Chaudhary D.K."/>
        </authorList>
    </citation>
    <scope>NUCLEOTIDE SEQUENCE [LARGE SCALE GENOMIC DNA]</scope>
    <source>
        <strain evidence="16 17">TSA-D2</strain>
    </source>
</reference>
<protein>
    <submittedName>
        <fullName evidence="16">TonB-dependent receptor</fullName>
    </submittedName>
</protein>
<comment type="caution">
    <text evidence="16">The sequence shown here is derived from an EMBL/GenBank/DDBJ whole genome shotgun (WGS) entry which is preliminary data.</text>
</comment>
<keyword evidence="10 12" id="KW-0472">Membrane</keyword>
<dbReference type="GO" id="GO:0015344">
    <property type="term" value="F:siderophore uptake transmembrane transporter activity"/>
    <property type="evidence" value="ECO:0007669"/>
    <property type="project" value="TreeGrafter"/>
</dbReference>
<dbReference type="Gene3D" id="2.40.170.20">
    <property type="entry name" value="TonB-dependent receptor, beta-barrel domain"/>
    <property type="match status" value="1"/>
</dbReference>
<dbReference type="PROSITE" id="PS52016">
    <property type="entry name" value="TONB_DEPENDENT_REC_3"/>
    <property type="match status" value="1"/>
</dbReference>
<dbReference type="GO" id="GO:0009279">
    <property type="term" value="C:cell outer membrane"/>
    <property type="evidence" value="ECO:0007669"/>
    <property type="project" value="UniProtKB-SubCell"/>
</dbReference>
<evidence type="ECO:0000313" key="16">
    <source>
        <dbReference type="EMBL" id="TDE06752.1"/>
    </source>
</evidence>
<dbReference type="Pfam" id="PF07715">
    <property type="entry name" value="Plug"/>
    <property type="match status" value="1"/>
</dbReference>
<name>A0A4R5D0M3_9FLAO</name>
<dbReference type="Proteomes" id="UP000294597">
    <property type="component" value="Unassembled WGS sequence"/>
</dbReference>
<gene>
    <name evidence="16" type="ORF">E0F98_03810</name>
</gene>
<keyword evidence="16" id="KW-0675">Receptor</keyword>
<keyword evidence="11 12" id="KW-0998">Cell outer membrane</keyword>
<evidence type="ECO:0000259" key="15">
    <source>
        <dbReference type="Pfam" id="PF07715"/>
    </source>
</evidence>
<evidence type="ECO:0000256" key="1">
    <source>
        <dbReference type="ARBA" id="ARBA00004571"/>
    </source>
</evidence>
<evidence type="ECO:0000256" key="3">
    <source>
        <dbReference type="ARBA" id="ARBA00022452"/>
    </source>
</evidence>
<keyword evidence="4" id="KW-0410">Iron transport</keyword>
<organism evidence="16 17">
    <name type="scientific">Flavobacterium hiemivividum</name>
    <dbReference type="NCBI Taxonomy" id="2541734"/>
    <lineage>
        <taxon>Bacteria</taxon>
        <taxon>Pseudomonadati</taxon>
        <taxon>Bacteroidota</taxon>
        <taxon>Flavobacteriia</taxon>
        <taxon>Flavobacteriales</taxon>
        <taxon>Flavobacteriaceae</taxon>
        <taxon>Flavobacterium</taxon>
    </lineage>
</organism>
<dbReference type="InterPro" id="IPR012910">
    <property type="entry name" value="Plug_dom"/>
</dbReference>
<proteinExistence type="inferred from homology"/>
<dbReference type="EMBL" id="SMFO01000001">
    <property type="protein sequence ID" value="TDE06752.1"/>
    <property type="molecule type" value="Genomic_DNA"/>
</dbReference>
<keyword evidence="5 12" id="KW-0812">Transmembrane</keyword>
<keyword evidence="17" id="KW-1185">Reference proteome</keyword>
<keyword evidence="6" id="KW-0732">Signal</keyword>
<evidence type="ECO:0000256" key="12">
    <source>
        <dbReference type="PROSITE-ProRule" id="PRU01360"/>
    </source>
</evidence>
<feature type="domain" description="TonB-dependent receptor-like beta-barrel" evidence="14">
    <location>
        <begin position="253"/>
        <end position="679"/>
    </location>
</feature>
<evidence type="ECO:0000256" key="11">
    <source>
        <dbReference type="ARBA" id="ARBA00023237"/>
    </source>
</evidence>
<keyword evidence="2 12" id="KW-0813">Transport</keyword>
<feature type="domain" description="TonB-dependent receptor plug" evidence="15">
    <location>
        <begin position="72"/>
        <end position="180"/>
    </location>
</feature>
<evidence type="ECO:0000256" key="6">
    <source>
        <dbReference type="ARBA" id="ARBA00022729"/>
    </source>
</evidence>
<dbReference type="InterPro" id="IPR039426">
    <property type="entry name" value="TonB-dep_rcpt-like"/>
</dbReference>
<comment type="similarity">
    <text evidence="12 13">Belongs to the TonB-dependent receptor family.</text>
</comment>
<evidence type="ECO:0000256" key="8">
    <source>
        <dbReference type="ARBA" id="ARBA00023065"/>
    </source>
</evidence>
<dbReference type="PANTHER" id="PTHR32552">
    <property type="entry name" value="FERRICHROME IRON RECEPTOR-RELATED"/>
    <property type="match status" value="1"/>
</dbReference>
<comment type="subcellular location">
    <subcellularLocation>
        <location evidence="1 12">Cell outer membrane</location>
        <topology evidence="1 12">Multi-pass membrane protein</topology>
    </subcellularLocation>
</comment>
<dbReference type="Pfam" id="PF00593">
    <property type="entry name" value="TonB_dep_Rec_b-barrel"/>
    <property type="match status" value="1"/>
</dbReference>
<keyword evidence="7" id="KW-0408">Iron</keyword>
<dbReference type="AlphaFoldDB" id="A0A4R5D0M3"/>
<evidence type="ECO:0000256" key="10">
    <source>
        <dbReference type="ARBA" id="ARBA00023136"/>
    </source>
</evidence>
<evidence type="ECO:0000256" key="13">
    <source>
        <dbReference type="RuleBase" id="RU003357"/>
    </source>
</evidence>
<sequence length="725" mass="80473">MRWLFLFDSIIEKTNFIKVLFTSKENPLFKISPNFPALLLSLFCCVSSYSQVRKDTTALSEIVIASPIATTLQKTAAALAVIRTKDLERTDGVILTSVLNAVPGIYMQQGALNTNRITIRGIGSRTQYGTNKVKAYFEGIPLTTAEGETSIEDIDLETISRIEIIKGPNSTSFGSGLGGVIQLFSKDILSNQSFAKSKTTVGSYGLLQQSFSGGYGTEKSTLFSNYSHLQSDGFRANSAYDRKAFTLHGKQSISDNGSLSFIGNYTRLKAFIASSINETDFKNMPEKAAANWAAAQGYESYDKVLLGLGYQHQLSEKWSFKTNVFSNFKDAYEPRPFDILDDKITSIGLRSTLNFRSKLFSIPFEASIGTEMATERYAFSLFENKYQSQPNQGSIQGVEFSSMKQNRNYRNYFLQMDFELTQKLHLETGVALNTTQYSIENTFETNTAIEKKSYTFGNVWSPRLGISYAVAASKNIYASVSKGFSVPSVAETLTPDGEINTNLKPEMGYNYELGFKGNWLQKRLYTDVAFFSTQITNLLVARRTAEDQFVGINAGESSHRGVELGLNYQLVNTDRFQLTPYFSGTFNDFKFKDFVDGDKDYSGNALTGVPNKQWNVGVDAKTASGFTANASYLHVGAIPMNDSSTKYSQAYGLVNVKFGYSLTILKFLKTEFTTGINNLANTKYAASILPNAVGFGKALPRYYYPGNPRNYYAGFSVSYIFSGLK</sequence>
<evidence type="ECO:0000256" key="7">
    <source>
        <dbReference type="ARBA" id="ARBA00023004"/>
    </source>
</evidence>
<evidence type="ECO:0000256" key="4">
    <source>
        <dbReference type="ARBA" id="ARBA00022496"/>
    </source>
</evidence>
<evidence type="ECO:0000256" key="9">
    <source>
        <dbReference type="ARBA" id="ARBA00023077"/>
    </source>
</evidence>
<dbReference type="InterPro" id="IPR036942">
    <property type="entry name" value="Beta-barrel_TonB_sf"/>
</dbReference>
<keyword evidence="9 13" id="KW-0798">TonB box</keyword>
<dbReference type="PANTHER" id="PTHR32552:SF68">
    <property type="entry name" value="FERRICHROME OUTER MEMBRANE TRANSPORTER_PHAGE RECEPTOR"/>
    <property type="match status" value="1"/>
</dbReference>
<accession>A0A4R5D0M3</accession>
<dbReference type="InterPro" id="IPR000531">
    <property type="entry name" value="Beta-barrel_TonB"/>
</dbReference>
<evidence type="ECO:0000313" key="17">
    <source>
        <dbReference type="Proteomes" id="UP000294597"/>
    </source>
</evidence>
<evidence type="ECO:0000259" key="14">
    <source>
        <dbReference type="Pfam" id="PF00593"/>
    </source>
</evidence>
<dbReference type="InterPro" id="IPR037066">
    <property type="entry name" value="Plug_dom_sf"/>
</dbReference>
<dbReference type="SUPFAM" id="SSF56935">
    <property type="entry name" value="Porins"/>
    <property type="match status" value="1"/>
</dbReference>
<evidence type="ECO:0000256" key="2">
    <source>
        <dbReference type="ARBA" id="ARBA00022448"/>
    </source>
</evidence>